<evidence type="ECO:0000313" key="2">
    <source>
        <dbReference type="Proteomes" id="UP001233999"/>
    </source>
</evidence>
<gene>
    <name evidence="1" type="ORF">L9F63_021772</name>
</gene>
<protein>
    <submittedName>
        <fullName evidence="1">Uncharacterized protein</fullName>
    </submittedName>
</protein>
<proteinExistence type="predicted"/>
<sequence>MKEYLGVITLRATDEISKCLKTLEGLESKLKVQHGYPGNKNLLEALNTDVLTTVENLKENVASVISKNKDEIQRMNGLALMEMQTVFTSSNNMLMDLLNPDILSDLQNQLVAYHVAEEAAITQCEDTVKSLTEVSSKLKMKEKNSKTTNSEHEDETDINMHLKRKPVPNLYRLSLDSVKLNAEVGSSKMKIPELHEAYKVISEKTKVSQIRKSEESSSSSANSLNPTQSEVSISFNIEEYLQIFKAAADNLDAQKSLYEEKSEKWLKIWKCNVEKVQQLYNVKLSKCQVRSPV</sequence>
<keyword evidence="2" id="KW-1185">Reference proteome</keyword>
<reference evidence="1" key="2">
    <citation type="submission" date="2023-05" db="EMBL/GenBank/DDBJ databases">
        <authorList>
            <person name="Fouks B."/>
        </authorList>
    </citation>
    <scope>NUCLEOTIDE SEQUENCE</scope>
    <source>
        <strain evidence="1">Stay&amp;Tobe</strain>
        <tissue evidence="1">Testes</tissue>
    </source>
</reference>
<reference evidence="1" key="1">
    <citation type="journal article" date="2023" name="IScience">
        <title>Live-bearing cockroach genome reveals convergent evolutionary mechanisms linked to viviparity in insects and beyond.</title>
        <authorList>
            <person name="Fouks B."/>
            <person name="Harrison M.C."/>
            <person name="Mikhailova A.A."/>
            <person name="Marchal E."/>
            <person name="English S."/>
            <person name="Carruthers M."/>
            <person name="Jennings E.C."/>
            <person name="Chiamaka E.L."/>
            <person name="Frigard R.A."/>
            <person name="Pippel M."/>
            <person name="Attardo G.M."/>
            <person name="Benoit J.B."/>
            <person name="Bornberg-Bauer E."/>
            <person name="Tobe S.S."/>
        </authorList>
    </citation>
    <scope>NUCLEOTIDE SEQUENCE</scope>
    <source>
        <strain evidence="1">Stay&amp;Tobe</strain>
    </source>
</reference>
<name>A0AAD7ZND6_DIPPU</name>
<dbReference type="Proteomes" id="UP001233999">
    <property type="component" value="Unassembled WGS sequence"/>
</dbReference>
<evidence type="ECO:0000313" key="1">
    <source>
        <dbReference type="EMBL" id="KAJ9583880.1"/>
    </source>
</evidence>
<dbReference type="AlphaFoldDB" id="A0AAD7ZND6"/>
<comment type="caution">
    <text evidence="1">The sequence shown here is derived from an EMBL/GenBank/DDBJ whole genome shotgun (WGS) entry which is preliminary data.</text>
</comment>
<accession>A0AAD7ZND6</accession>
<dbReference type="EMBL" id="JASPKZ010007506">
    <property type="protein sequence ID" value="KAJ9583880.1"/>
    <property type="molecule type" value="Genomic_DNA"/>
</dbReference>
<organism evidence="1 2">
    <name type="scientific">Diploptera punctata</name>
    <name type="common">Pacific beetle cockroach</name>
    <dbReference type="NCBI Taxonomy" id="6984"/>
    <lineage>
        <taxon>Eukaryota</taxon>
        <taxon>Metazoa</taxon>
        <taxon>Ecdysozoa</taxon>
        <taxon>Arthropoda</taxon>
        <taxon>Hexapoda</taxon>
        <taxon>Insecta</taxon>
        <taxon>Pterygota</taxon>
        <taxon>Neoptera</taxon>
        <taxon>Polyneoptera</taxon>
        <taxon>Dictyoptera</taxon>
        <taxon>Blattodea</taxon>
        <taxon>Blaberoidea</taxon>
        <taxon>Blaberidae</taxon>
        <taxon>Diplopterinae</taxon>
        <taxon>Diploptera</taxon>
    </lineage>
</organism>